<protein>
    <submittedName>
        <fullName evidence="2">Uncharacterized protein</fullName>
    </submittedName>
</protein>
<sequence>MHQGLYSSSIQYASLFHPICKLIYILALYTPLTDRRRLIVQLDYKFSTIRYSDRSEILYTNFQTLADRILFQGYVRYPHLWPHTDLFMWMECLHNYHRRSCSVGMISF</sequence>
<dbReference type="Proteomes" id="UP000091820">
    <property type="component" value="Unassembled WGS sequence"/>
</dbReference>
<feature type="transmembrane region" description="Helical" evidence="1">
    <location>
        <begin position="12"/>
        <end position="32"/>
    </location>
</feature>
<reference evidence="2" key="2">
    <citation type="submission" date="2020-05" db="UniProtKB">
        <authorList>
            <consortium name="EnsemblMetazoa"/>
        </authorList>
    </citation>
    <scope>IDENTIFICATION</scope>
    <source>
        <strain evidence="2">IAEA</strain>
    </source>
</reference>
<evidence type="ECO:0000256" key="1">
    <source>
        <dbReference type="SAM" id="Phobius"/>
    </source>
</evidence>
<accession>A0A1A9WM23</accession>
<evidence type="ECO:0000313" key="3">
    <source>
        <dbReference type="Proteomes" id="UP000091820"/>
    </source>
</evidence>
<name>A0A1A9WM23_9MUSC</name>
<proteinExistence type="predicted"/>
<keyword evidence="1" id="KW-0812">Transmembrane</keyword>
<dbReference type="VEuPathDB" id="VectorBase:GBRI024558"/>
<keyword evidence="1" id="KW-1133">Transmembrane helix</keyword>
<keyword evidence="1" id="KW-0472">Membrane</keyword>
<keyword evidence="3" id="KW-1185">Reference proteome</keyword>
<evidence type="ECO:0000313" key="2">
    <source>
        <dbReference type="EnsemblMetazoa" id="GBRI024558-PA"/>
    </source>
</evidence>
<organism evidence="2 3">
    <name type="scientific">Glossina brevipalpis</name>
    <dbReference type="NCBI Taxonomy" id="37001"/>
    <lineage>
        <taxon>Eukaryota</taxon>
        <taxon>Metazoa</taxon>
        <taxon>Ecdysozoa</taxon>
        <taxon>Arthropoda</taxon>
        <taxon>Hexapoda</taxon>
        <taxon>Insecta</taxon>
        <taxon>Pterygota</taxon>
        <taxon>Neoptera</taxon>
        <taxon>Endopterygota</taxon>
        <taxon>Diptera</taxon>
        <taxon>Brachycera</taxon>
        <taxon>Muscomorpha</taxon>
        <taxon>Hippoboscoidea</taxon>
        <taxon>Glossinidae</taxon>
        <taxon>Glossina</taxon>
    </lineage>
</organism>
<dbReference type="AlphaFoldDB" id="A0A1A9WM23"/>
<dbReference type="EnsemblMetazoa" id="GBRI024558-RA">
    <property type="protein sequence ID" value="GBRI024558-PA"/>
    <property type="gene ID" value="GBRI024558"/>
</dbReference>
<reference evidence="3" key="1">
    <citation type="submission" date="2014-03" db="EMBL/GenBank/DDBJ databases">
        <authorList>
            <person name="Aksoy S."/>
            <person name="Warren W."/>
            <person name="Wilson R.K."/>
        </authorList>
    </citation>
    <scope>NUCLEOTIDE SEQUENCE [LARGE SCALE GENOMIC DNA]</scope>
    <source>
        <strain evidence="3">IAEA</strain>
    </source>
</reference>